<comment type="caution">
    <text evidence="1">The sequence shown here is derived from an EMBL/GenBank/DDBJ whole genome shotgun (WGS) entry which is preliminary data.</text>
</comment>
<dbReference type="AlphaFoldDB" id="A0AAE1XD17"/>
<sequence>MCLRGFDTSTPPACSTNSAGENELPWQTHMMLTSVLVYLYRNPVTVLPFGPFPVVETRCIRGAEAMSCFWCCGGLGGLSTRPVGSFDGGEIGFSLVELVLLV</sequence>
<protein>
    <submittedName>
        <fullName evidence="1">Uncharacterized protein</fullName>
    </submittedName>
</protein>
<reference evidence="1" key="2">
    <citation type="journal article" date="2024" name="Plant">
        <title>Genomic evolution and insights into agronomic trait innovations of Sesamum species.</title>
        <authorList>
            <person name="Miao H."/>
            <person name="Wang L."/>
            <person name="Qu L."/>
            <person name="Liu H."/>
            <person name="Sun Y."/>
            <person name="Le M."/>
            <person name="Wang Q."/>
            <person name="Wei S."/>
            <person name="Zheng Y."/>
            <person name="Lin W."/>
            <person name="Duan Y."/>
            <person name="Cao H."/>
            <person name="Xiong S."/>
            <person name="Wang X."/>
            <person name="Wei L."/>
            <person name="Li C."/>
            <person name="Ma Q."/>
            <person name="Ju M."/>
            <person name="Zhao R."/>
            <person name="Li G."/>
            <person name="Mu C."/>
            <person name="Tian Q."/>
            <person name="Mei H."/>
            <person name="Zhang T."/>
            <person name="Gao T."/>
            <person name="Zhang H."/>
        </authorList>
    </citation>
    <scope>NUCLEOTIDE SEQUENCE</scope>
    <source>
        <strain evidence="1">K16</strain>
    </source>
</reference>
<evidence type="ECO:0000313" key="1">
    <source>
        <dbReference type="EMBL" id="KAK4409183.1"/>
    </source>
</evidence>
<dbReference type="Proteomes" id="UP001289374">
    <property type="component" value="Unassembled WGS sequence"/>
</dbReference>
<reference evidence="1" key="1">
    <citation type="submission" date="2020-06" db="EMBL/GenBank/DDBJ databases">
        <authorList>
            <person name="Li T."/>
            <person name="Hu X."/>
            <person name="Zhang T."/>
            <person name="Song X."/>
            <person name="Zhang H."/>
            <person name="Dai N."/>
            <person name="Sheng W."/>
            <person name="Hou X."/>
            <person name="Wei L."/>
        </authorList>
    </citation>
    <scope>NUCLEOTIDE SEQUENCE</scope>
    <source>
        <strain evidence="1">K16</strain>
        <tissue evidence="1">Leaf</tissue>
    </source>
</reference>
<evidence type="ECO:0000313" key="2">
    <source>
        <dbReference type="Proteomes" id="UP001289374"/>
    </source>
</evidence>
<dbReference type="EMBL" id="JACGWL010000002">
    <property type="protein sequence ID" value="KAK4409183.1"/>
    <property type="molecule type" value="Genomic_DNA"/>
</dbReference>
<organism evidence="1 2">
    <name type="scientific">Sesamum angolense</name>
    <dbReference type="NCBI Taxonomy" id="2727404"/>
    <lineage>
        <taxon>Eukaryota</taxon>
        <taxon>Viridiplantae</taxon>
        <taxon>Streptophyta</taxon>
        <taxon>Embryophyta</taxon>
        <taxon>Tracheophyta</taxon>
        <taxon>Spermatophyta</taxon>
        <taxon>Magnoliopsida</taxon>
        <taxon>eudicotyledons</taxon>
        <taxon>Gunneridae</taxon>
        <taxon>Pentapetalae</taxon>
        <taxon>asterids</taxon>
        <taxon>lamiids</taxon>
        <taxon>Lamiales</taxon>
        <taxon>Pedaliaceae</taxon>
        <taxon>Sesamum</taxon>
    </lineage>
</organism>
<gene>
    <name evidence="1" type="ORF">Sango_0499300</name>
</gene>
<proteinExistence type="predicted"/>
<keyword evidence="2" id="KW-1185">Reference proteome</keyword>
<accession>A0AAE1XD17</accession>
<name>A0AAE1XD17_9LAMI</name>